<dbReference type="AlphaFoldDB" id="A0AA35THR4"/>
<sequence>MKRFSFGVIAGFFLAVGLVTSVPVRRGRVLEPSKSLFRRDFDVRQLKNHRTSSGEDDSWDYFLFVQTSPSGDCYFEKYENCAYPSNSTQWTMHGIWPTKNGTLGPNYCNEVTFSLDKVEDLVPQLISQWTNVKTDTSFTSFWAHEYKKHGSCALELNAMSSEYDFFSQTLKLHQELDFTTVLENAGLCAINYHRIS</sequence>
<reference evidence="3" key="1">
    <citation type="submission" date="2023-03" db="EMBL/GenBank/DDBJ databases">
        <authorList>
            <person name="Steffen K."/>
            <person name="Cardenas P."/>
        </authorList>
    </citation>
    <scope>NUCLEOTIDE SEQUENCE</scope>
</reference>
<accession>A0AA35THR4</accession>
<dbReference type="SUPFAM" id="SSF55895">
    <property type="entry name" value="Ribonuclease Rh-like"/>
    <property type="match status" value="1"/>
</dbReference>
<comment type="similarity">
    <text evidence="1 2">Belongs to the RNase T2 family.</text>
</comment>
<dbReference type="InterPro" id="IPR001568">
    <property type="entry name" value="RNase_T2-like"/>
</dbReference>
<dbReference type="PROSITE" id="PS00531">
    <property type="entry name" value="RNASE_T2_2"/>
    <property type="match status" value="1"/>
</dbReference>
<dbReference type="InterPro" id="IPR036430">
    <property type="entry name" value="RNase_T2-like_sf"/>
</dbReference>
<dbReference type="Gene3D" id="3.90.730.10">
    <property type="entry name" value="Ribonuclease T2-like"/>
    <property type="match status" value="1"/>
</dbReference>
<dbReference type="GO" id="GO:0003723">
    <property type="term" value="F:RNA binding"/>
    <property type="evidence" value="ECO:0007669"/>
    <property type="project" value="InterPro"/>
</dbReference>
<dbReference type="PANTHER" id="PTHR11240">
    <property type="entry name" value="RIBONUCLEASE T2"/>
    <property type="match status" value="1"/>
</dbReference>
<keyword evidence="4" id="KW-1185">Reference proteome</keyword>
<evidence type="ECO:0000313" key="3">
    <source>
        <dbReference type="EMBL" id="CAI8048197.1"/>
    </source>
</evidence>
<dbReference type="Proteomes" id="UP001174909">
    <property type="component" value="Unassembled WGS sequence"/>
</dbReference>
<comment type="caution">
    <text evidence="3">The sequence shown here is derived from an EMBL/GenBank/DDBJ whole genome shotgun (WGS) entry which is preliminary data.</text>
</comment>
<dbReference type="GO" id="GO:0006401">
    <property type="term" value="P:RNA catabolic process"/>
    <property type="evidence" value="ECO:0007669"/>
    <property type="project" value="TreeGrafter"/>
</dbReference>
<proteinExistence type="inferred from homology"/>
<dbReference type="GO" id="GO:0033897">
    <property type="term" value="F:ribonuclease T2 activity"/>
    <property type="evidence" value="ECO:0007669"/>
    <property type="project" value="InterPro"/>
</dbReference>
<organism evidence="3 4">
    <name type="scientific">Geodia barretti</name>
    <name type="common">Barrett's horny sponge</name>
    <dbReference type="NCBI Taxonomy" id="519541"/>
    <lineage>
        <taxon>Eukaryota</taxon>
        <taxon>Metazoa</taxon>
        <taxon>Porifera</taxon>
        <taxon>Demospongiae</taxon>
        <taxon>Heteroscleromorpha</taxon>
        <taxon>Tetractinellida</taxon>
        <taxon>Astrophorina</taxon>
        <taxon>Geodiidae</taxon>
        <taxon>Geodia</taxon>
    </lineage>
</organism>
<name>A0AA35THR4_GEOBA</name>
<evidence type="ECO:0000256" key="2">
    <source>
        <dbReference type="RuleBase" id="RU004328"/>
    </source>
</evidence>
<protein>
    <submittedName>
        <fullName evidence="3">Ribonuclease Oy</fullName>
    </submittedName>
</protein>
<dbReference type="Pfam" id="PF00445">
    <property type="entry name" value="Ribonuclease_T2"/>
    <property type="match status" value="1"/>
</dbReference>
<evidence type="ECO:0000256" key="1">
    <source>
        <dbReference type="ARBA" id="ARBA00007469"/>
    </source>
</evidence>
<dbReference type="PANTHER" id="PTHR11240:SF22">
    <property type="entry name" value="RIBONUCLEASE T2"/>
    <property type="match status" value="1"/>
</dbReference>
<gene>
    <name evidence="3" type="ORF">GBAR_LOCUS26610</name>
</gene>
<dbReference type="InterPro" id="IPR033130">
    <property type="entry name" value="RNase_T2_His_AS_2"/>
</dbReference>
<evidence type="ECO:0000313" key="4">
    <source>
        <dbReference type="Proteomes" id="UP001174909"/>
    </source>
</evidence>
<dbReference type="GO" id="GO:0005576">
    <property type="term" value="C:extracellular region"/>
    <property type="evidence" value="ECO:0007669"/>
    <property type="project" value="TreeGrafter"/>
</dbReference>
<dbReference type="EMBL" id="CASHTH010003713">
    <property type="protein sequence ID" value="CAI8048197.1"/>
    <property type="molecule type" value="Genomic_DNA"/>
</dbReference>